<proteinExistence type="predicted"/>
<evidence type="ECO:0000313" key="2">
    <source>
        <dbReference type="EMBL" id="MBX07315.1"/>
    </source>
</evidence>
<organism evidence="3">
    <name type="scientific">Rhizophora mucronata</name>
    <name type="common">Asiatic mangrove</name>
    <dbReference type="NCBI Taxonomy" id="61149"/>
    <lineage>
        <taxon>Eukaryota</taxon>
        <taxon>Viridiplantae</taxon>
        <taxon>Streptophyta</taxon>
        <taxon>Embryophyta</taxon>
        <taxon>Tracheophyta</taxon>
        <taxon>Spermatophyta</taxon>
        <taxon>Magnoliopsida</taxon>
        <taxon>eudicotyledons</taxon>
        <taxon>Gunneridae</taxon>
        <taxon>Pentapetalae</taxon>
        <taxon>rosids</taxon>
        <taxon>fabids</taxon>
        <taxon>Malpighiales</taxon>
        <taxon>Rhizophoraceae</taxon>
        <taxon>Rhizophora</taxon>
    </lineage>
</organism>
<feature type="compositionally biased region" description="Basic residues" evidence="1">
    <location>
        <begin position="30"/>
        <end position="41"/>
    </location>
</feature>
<dbReference type="AlphaFoldDB" id="A0A2P2KNM5"/>
<evidence type="ECO:0000313" key="3">
    <source>
        <dbReference type="EMBL" id="MBX07319.1"/>
    </source>
</evidence>
<sequence>MFCCDIDLTSSCRTNRSNFCTVDGEVGGGRRGRRRRTTRKIPPRDKTDFQTSDRCFTRNRISEFCTPRTFFLSLQPNHTGIDTKTFFLGCFEAVACL</sequence>
<feature type="region of interest" description="Disordered" evidence="1">
    <location>
        <begin position="27"/>
        <end position="50"/>
    </location>
</feature>
<protein>
    <submittedName>
        <fullName evidence="2">Uncharacterized protein MANES_09G112000</fullName>
    </submittedName>
</protein>
<name>A0A2P2KNM5_RHIMU</name>
<dbReference type="EMBL" id="GGEC01026835">
    <property type="protein sequence ID" value="MBX07319.1"/>
    <property type="molecule type" value="Transcribed_RNA"/>
</dbReference>
<dbReference type="EMBL" id="GGEC01026831">
    <property type="protein sequence ID" value="MBX07315.1"/>
    <property type="molecule type" value="Transcribed_RNA"/>
</dbReference>
<accession>A0A2P2KNM5</accession>
<reference evidence="3" key="1">
    <citation type="submission" date="2018-02" db="EMBL/GenBank/DDBJ databases">
        <title>Rhizophora mucronata_Transcriptome.</title>
        <authorList>
            <person name="Meera S.P."/>
            <person name="Sreeshan A."/>
            <person name="Augustine A."/>
        </authorList>
    </citation>
    <scope>NUCLEOTIDE SEQUENCE</scope>
    <source>
        <tissue evidence="3">Leaf</tissue>
    </source>
</reference>
<evidence type="ECO:0000256" key="1">
    <source>
        <dbReference type="SAM" id="MobiDB-lite"/>
    </source>
</evidence>